<keyword evidence="1" id="KW-0929">Antimicrobial</keyword>
<protein>
    <submittedName>
        <fullName evidence="6">Putative secreted protein</fullName>
    </submittedName>
</protein>
<feature type="signal peptide" evidence="4">
    <location>
        <begin position="1"/>
        <end position="23"/>
    </location>
</feature>
<reference evidence="6" key="1">
    <citation type="submission" date="2016-02" db="EMBL/GenBank/DDBJ databases">
        <title>RNAseq analyses of the midgut from blood- or serum-fed Ixodes ricinus ticks.</title>
        <authorList>
            <person name="Perner J."/>
            <person name="Provaznik J."/>
            <person name="Schrenkova J."/>
            <person name="Urbanova V."/>
            <person name="Ribeiro J.M."/>
            <person name="Kopacek P."/>
        </authorList>
    </citation>
    <scope>NUCLEOTIDE SEQUENCE</scope>
    <source>
        <tissue evidence="6">Gut</tissue>
    </source>
</reference>
<evidence type="ECO:0000256" key="3">
    <source>
        <dbReference type="ARBA" id="ARBA00023157"/>
    </source>
</evidence>
<dbReference type="InterPro" id="IPR001542">
    <property type="entry name" value="Defensin_invertebrate/fungal"/>
</dbReference>
<sequence length="67" mass="7376">MAKPTKTFVVLFLLAFATCLVNAQGPYGPPNWGCPEQEIACYNHCLSLGYVFGDCTGLPFRDICICR</sequence>
<dbReference type="AlphaFoldDB" id="A0A131Y5N7"/>
<keyword evidence="3" id="KW-1015">Disulfide bond</keyword>
<feature type="domain" description="Invertebrate defensins family profile" evidence="5">
    <location>
        <begin position="33"/>
        <end position="67"/>
    </location>
</feature>
<evidence type="ECO:0000256" key="4">
    <source>
        <dbReference type="SAM" id="SignalP"/>
    </source>
</evidence>
<feature type="chain" id="PRO_5007284238" evidence="4">
    <location>
        <begin position="24"/>
        <end position="67"/>
    </location>
</feature>
<organism evidence="6">
    <name type="scientific">Ixodes ricinus</name>
    <name type="common">Common tick</name>
    <name type="synonym">Acarus ricinus</name>
    <dbReference type="NCBI Taxonomy" id="34613"/>
    <lineage>
        <taxon>Eukaryota</taxon>
        <taxon>Metazoa</taxon>
        <taxon>Ecdysozoa</taxon>
        <taxon>Arthropoda</taxon>
        <taxon>Chelicerata</taxon>
        <taxon>Arachnida</taxon>
        <taxon>Acari</taxon>
        <taxon>Parasitiformes</taxon>
        <taxon>Ixodida</taxon>
        <taxon>Ixodoidea</taxon>
        <taxon>Ixodidae</taxon>
        <taxon>Ixodinae</taxon>
        <taxon>Ixodes</taxon>
    </lineage>
</organism>
<evidence type="ECO:0000256" key="2">
    <source>
        <dbReference type="ARBA" id="ARBA00023022"/>
    </source>
</evidence>
<keyword evidence="4" id="KW-0732">Signal</keyword>
<proteinExistence type="evidence at transcript level"/>
<evidence type="ECO:0000259" key="5">
    <source>
        <dbReference type="Pfam" id="PF01097"/>
    </source>
</evidence>
<accession>A0A131Y5N7</accession>
<dbReference type="GO" id="GO:0042742">
    <property type="term" value="P:defense response to bacterium"/>
    <property type="evidence" value="ECO:0007669"/>
    <property type="project" value="UniProtKB-KW"/>
</dbReference>
<evidence type="ECO:0000313" key="6">
    <source>
        <dbReference type="EMBL" id="JAP74147.1"/>
    </source>
</evidence>
<dbReference type="Pfam" id="PF01097">
    <property type="entry name" value="Defensin_2"/>
    <property type="match status" value="1"/>
</dbReference>
<keyword evidence="2" id="KW-0044">Antibiotic</keyword>
<dbReference type="EMBL" id="GEFM01001649">
    <property type="protein sequence ID" value="JAP74147.1"/>
    <property type="molecule type" value="mRNA"/>
</dbReference>
<name>A0A131Y5N7_IXORI</name>
<evidence type="ECO:0000256" key="1">
    <source>
        <dbReference type="ARBA" id="ARBA00022529"/>
    </source>
</evidence>